<protein>
    <submittedName>
        <fullName evidence="4">Lipase ROG1</fullName>
    </submittedName>
</protein>
<dbReference type="InterPro" id="IPR016445">
    <property type="entry name" value="Rog1_fam"/>
</dbReference>
<feature type="domain" description="DUF676" evidence="3">
    <location>
        <begin position="217"/>
        <end position="411"/>
    </location>
</feature>
<dbReference type="EMBL" id="CP015059">
    <property type="protein sequence ID" value="QGN17555.1"/>
    <property type="molecule type" value="Genomic_DNA"/>
</dbReference>
<accession>A0ABX6EYY5</accession>
<evidence type="ECO:0000256" key="2">
    <source>
        <dbReference type="ARBA" id="ARBA00022963"/>
    </source>
</evidence>
<proteinExistence type="inferred from homology"/>
<sequence length="682" mass="77666">MLKLNDDHDGQKDENNIVTLTSHQRAILGPIMTTSDHDVVYHYQSSLRIGELERYVISYELYMGDEIPTDLTLDSLWLKIKNMESMTLRAAYLMGPYVLYADVRCEDYHHGQRLFISADQPQFEPNIQPQQSFVAELSLHNLKKKYVWIVDVASQILFTKQSAVHFSITVGGNRDSIKGDFAGNPKLGVQSPRVQVDRLTTTDLWNTSLLAANHRLNKKEHLVILTHGLHSNLCADLFYLKEQIEKTQKQHDEELVVSGFTDNVCKTEKGVKWLGTRLAEHIVHNLYNERTVKISFIAHSLGGLVQSFAIAYISYNYPWFFEKIEPVNFIVMASPMLGTVSDNAVYIQRLLAMGIVGKTGQDLSLQKYAGLEEPLLLLLSKSSALKRVLKYFRNVTAYANACNDGIVPLYTAALLYLDYDDILEKLDIGAEELQTDFFQRNIVSPLNKAINILVPQRVSQNGAKIPVASILDSAYSVLIPPLPDRTYITDPTSRKEVIVHDKVYSEDNIPQEKTKTQEDMMNSTNVLLKTFNKAFGGQYKNLEEEIARNWHDGVKWRKVIVNLKPDAHNNIITRRRFPNAYGWPVIDHLTRTHFSGSPRTERTWKLDPIAEDEDFDWIIKPTVDSVFDVGPTGMICTFGEMLENLKSSTLEGISDRMSSSTYSQEDLFKYEQDLEREGGIFP</sequence>
<comment type="similarity">
    <text evidence="1">Belongs to the putative lipase ROG1 family.</text>
</comment>
<dbReference type="SUPFAM" id="SSF53474">
    <property type="entry name" value="alpha/beta-Hydrolases"/>
    <property type="match status" value="1"/>
</dbReference>
<dbReference type="InterPro" id="IPR029058">
    <property type="entry name" value="AB_hydrolase_fold"/>
</dbReference>
<dbReference type="PANTHER" id="PTHR12482">
    <property type="entry name" value="LIPASE ROG1-RELATED-RELATED"/>
    <property type="match status" value="1"/>
</dbReference>
<dbReference type="Gene3D" id="3.40.50.1820">
    <property type="entry name" value="alpha/beta hydrolase"/>
    <property type="match status" value="1"/>
</dbReference>
<dbReference type="Proteomes" id="UP000422736">
    <property type="component" value="Chromosome 6"/>
</dbReference>
<gene>
    <name evidence="4" type="primary">ROG1</name>
    <name evidence="4" type="ORF">FIM1_4291</name>
</gene>
<organism evidence="4 5">
    <name type="scientific">Kluyveromyces marxianus</name>
    <name type="common">Yeast</name>
    <name type="synonym">Candida kefyr</name>
    <dbReference type="NCBI Taxonomy" id="4911"/>
    <lineage>
        <taxon>Eukaryota</taxon>
        <taxon>Fungi</taxon>
        <taxon>Dikarya</taxon>
        <taxon>Ascomycota</taxon>
        <taxon>Saccharomycotina</taxon>
        <taxon>Saccharomycetes</taxon>
        <taxon>Saccharomycetales</taxon>
        <taxon>Saccharomycetaceae</taxon>
        <taxon>Kluyveromyces</taxon>
    </lineage>
</organism>
<dbReference type="PANTHER" id="PTHR12482:SF62">
    <property type="entry name" value="LIPASE ROG1-RELATED"/>
    <property type="match status" value="1"/>
</dbReference>
<dbReference type="PIRSF" id="PIRSF005412">
    <property type="entry name" value="UCP005412_abhydr"/>
    <property type="match status" value="1"/>
</dbReference>
<name>A0ABX6EYY5_KLUMA</name>
<keyword evidence="2" id="KW-0442">Lipid degradation</keyword>
<reference evidence="4 5" key="1">
    <citation type="submission" date="2016-03" db="EMBL/GenBank/DDBJ databases">
        <title>How can Kluyveromyces marxianus grow so fast - potential evolutionary course in Saccharomyces Complex revealed by comparative genomics.</title>
        <authorList>
            <person name="Mo W."/>
            <person name="Lu W."/>
            <person name="Yang X."/>
            <person name="Qi J."/>
            <person name="Lv H."/>
        </authorList>
    </citation>
    <scope>NUCLEOTIDE SEQUENCE [LARGE SCALE GENOMIC DNA]</scope>
    <source>
        <strain evidence="4 5">FIM1</strain>
    </source>
</reference>
<evidence type="ECO:0000313" key="5">
    <source>
        <dbReference type="Proteomes" id="UP000422736"/>
    </source>
</evidence>
<dbReference type="Pfam" id="PF05057">
    <property type="entry name" value="DUF676"/>
    <property type="match status" value="1"/>
</dbReference>
<dbReference type="InterPro" id="IPR044294">
    <property type="entry name" value="Lipase-like"/>
</dbReference>
<evidence type="ECO:0000313" key="4">
    <source>
        <dbReference type="EMBL" id="QGN17555.1"/>
    </source>
</evidence>
<evidence type="ECO:0000256" key="1">
    <source>
        <dbReference type="ARBA" id="ARBA00007920"/>
    </source>
</evidence>
<evidence type="ECO:0000259" key="3">
    <source>
        <dbReference type="Pfam" id="PF05057"/>
    </source>
</evidence>
<keyword evidence="2" id="KW-0443">Lipid metabolism</keyword>
<keyword evidence="5" id="KW-1185">Reference proteome</keyword>
<dbReference type="InterPro" id="IPR007751">
    <property type="entry name" value="DUF676_lipase-like"/>
</dbReference>
<reference evidence="4 5" key="2">
    <citation type="submission" date="2019-11" db="EMBL/GenBank/DDBJ databases">
        <authorList>
            <person name="Lu H."/>
        </authorList>
    </citation>
    <scope>NUCLEOTIDE SEQUENCE [LARGE SCALE GENOMIC DNA]</scope>
    <source>
        <strain evidence="4 5">FIM1</strain>
    </source>
</reference>